<comment type="caution">
    <text evidence="1">The sequence shown here is derived from an EMBL/GenBank/DDBJ whole genome shotgun (WGS) entry which is preliminary data.</text>
</comment>
<evidence type="ECO:0000313" key="2">
    <source>
        <dbReference type="Proteomes" id="UP000236000"/>
    </source>
</evidence>
<accession>A0A2N8HD99</accession>
<gene>
    <name evidence="1" type="ORF">CXU22_08905</name>
</gene>
<dbReference type="AlphaFoldDB" id="A0A2N8HD99"/>
<proteinExistence type="predicted"/>
<evidence type="ECO:0000313" key="1">
    <source>
        <dbReference type="EMBL" id="PNC17844.1"/>
    </source>
</evidence>
<dbReference type="Proteomes" id="UP000236000">
    <property type="component" value="Unassembled WGS sequence"/>
</dbReference>
<name>A0A2N8HD99_9BACT</name>
<reference evidence="1 2" key="1">
    <citation type="journal article" date="2017" name="BMC Genomics">
        <title>Genome sequencing of 39 Akkermansia muciniphila isolates reveals its population structure, genomic and functional diverisity, and global distribution in mammalian gut microbiotas.</title>
        <authorList>
            <person name="Guo X."/>
            <person name="Li S."/>
            <person name="Zhang J."/>
            <person name="Wu F."/>
            <person name="Li X."/>
            <person name="Wu D."/>
            <person name="Zhang M."/>
            <person name="Ou Z."/>
            <person name="Jie Z."/>
            <person name="Yan Q."/>
            <person name="Li P."/>
            <person name="Yi J."/>
            <person name="Peng Y."/>
        </authorList>
    </citation>
    <scope>NUCLEOTIDE SEQUENCE [LARGE SCALE GENOMIC DNA]</scope>
    <source>
        <strain evidence="1 2">GP24</strain>
    </source>
</reference>
<organism evidence="1 2">
    <name type="scientific">Akkermansia muciniphila</name>
    <dbReference type="NCBI Taxonomy" id="239935"/>
    <lineage>
        <taxon>Bacteria</taxon>
        <taxon>Pseudomonadati</taxon>
        <taxon>Verrucomicrobiota</taxon>
        <taxon>Verrucomicrobiia</taxon>
        <taxon>Verrucomicrobiales</taxon>
        <taxon>Akkermansiaceae</taxon>
        <taxon>Akkermansia</taxon>
    </lineage>
</organism>
<sequence length="59" mass="6223">MPGRKQLFPQEGCRRACAGTLACIPEGKEGRCDDMGPTMADAITGASYGAGYPQEALHH</sequence>
<dbReference type="EMBL" id="PJKA01000012">
    <property type="protein sequence ID" value="PNC17844.1"/>
    <property type="molecule type" value="Genomic_DNA"/>
</dbReference>
<protein>
    <submittedName>
        <fullName evidence="1">Uncharacterized protein</fullName>
    </submittedName>
</protein>